<dbReference type="InterPro" id="IPR046259">
    <property type="entry name" value="DUF6292"/>
</dbReference>
<reference evidence="2 3" key="1">
    <citation type="submission" date="2016-10" db="EMBL/GenBank/DDBJ databases">
        <authorList>
            <person name="de Groot N.N."/>
        </authorList>
    </citation>
    <scope>NUCLEOTIDE SEQUENCE [LARGE SCALE GENOMIC DNA]</scope>
    <source>
        <strain evidence="2 3">CPCC 202699</strain>
    </source>
</reference>
<proteinExistence type="predicted"/>
<dbReference type="RefSeq" id="WP_245757452.1">
    <property type="nucleotide sequence ID" value="NZ_FNON01000004.1"/>
</dbReference>
<evidence type="ECO:0000259" key="1">
    <source>
        <dbReference type="Pfam" id="PF19809"/>
    </source>
</evidence>
<accession>A0A1H3HH52</accession>
<dbReference type="STRING" id="589385.SAMN05421504_104661"/>
<dbReference type="Pfam" id="PF19809">
    <property type="entry name" value="DUF6292"/>
    <property type="match status" value="1"/>
</dbReference>
<organism evidence="2 3">
    <name type="scientific">Amycolatopsis xylanica</name>
    <dbReference type="NCBI Taxonomy" id="589385"/>
    <lineage>
        <taxon>Bacteria</taxon>
        <taxon>Bacillati</taxon>
        <taxon>Actinomycetota</taxon>
        <taxon>Actinomycetes</taxon>
        <taxon>Pseudonocardiales</taxon>
        <taxon>Pseudonocardiaceae</taxon>
        <taxon>Amycolatopsis</taxon>
    </lineage>
</organism>
<feature type="domain" description="DUF6292" evidence="1">
    <location>
        <begin position="21"/>
        <end position="107"/>
    </location>
</feature>
<sequence>MTHSIDLSLDDPVVSLGLREYLSAVAARLGVGLESCTIDCDLPRSAYLALDWRLDRFPGRDLALLWDERHGWAAAIETHSGEDLIVLSYLGGESVVPAPDEVARFVAALRADDHTAGRPDPPAIREAGPGLAEELRVWS</sequence>
<protein>
    <recommendedName>
        <fullName evidence="1">DUF6292 domain-containing protein</fullName>
    </recommendedName>
</protein>
<keyword evidence="3" id="KW-1185">Reference proteome</keyword>
<dbReference type="AlphaFoldDB" id="A0A1H3HH52"/>
<evidence type="ECO:0000313" key="2">
    <source>
        <dbReference type="EMBL" id="SDY14660.1"/>
    </source>
</evidence>
<evidence type="ECO:0000313" key="3">
    <source>
        <dbReference type="Proteomes" id="UP000199515"/>
    </source>
</evidence>
<name>A0A1H3HH52_9PSEU</name>
<dbReference type="Proteomes" id="UP000199515">
    <property type="component" value="Unassembled WGS sequence"/>
</dbReference>
<dbReference type="EMBL" id="FNON01000004">
    <property type="protein sequence ID" value="SDY14660.1"/>
    <property type="molecule type" value="Genomic_DNA"/>
</dbReference>
<gene>
    <name evidence="2" type="ORF">SAMN05421504_104661</name>
</gene>